<keyword evidence="3" id="KW-1185">Reference proteome</keyword>
<dbReference type="RefSeq" id="WP_111346401.1">
    <property type="nucleotide sequence ID" value="NZ_JAIWKD010000008.1"/>
</dbReference>
<dbReference type="AlphaFoldDB" id="A0A8B2NP41"/>
<keyword evidence="1" id="KW-0732">Signal</keyword>
<dbReference type="PROSITE" id="PS51257">
    <property type="entry name" value="PROKAR_LIPOPROTEIN"/>
    <property type="match status" value="1"/>
</dbReference>
<feature type="chain" id="PRO_5032938011" evidence="1">
    <location>
        <begin position="20"/>
        <end position="84"/>
    </location>
</feature>
<evidence type="ECO:0000256" key="1">
    <source>
        <dbReference type="SAM" id="SignalP"/>
    </source>
</evidence>
<reference evidence="2 3" key="1">
    <citation type="submission" date="2018-05" db="EMBL/GenBank/DDBJ databases">
        <title>Acuticoccus sediminis sp. nov., isolated from deep-sea sediment of Indian Ocean.</title>
        <authorList>
            <person name="Liu X."/>
            <person name="Lai Q."/>
            <person name="Du Y."/>
            <person name="Sun F."/>
            <person name="Zhang X."/>
            <person name="Wang S."/>
            <person name="Shao Z."/>
        </authorList>
    </citation>
    <scope>NUCLEOTIDE SEQUENCE [LARGE SCALE GENOMIC DNA]</scope>
    <source>
        <strain evidence="2 3">PTG4-2</strain>
    </source>
</reference>
<name>A0A8B2NP41_9HYPH</name>
<dbReference type="Proteomes" id="UP000249590">
    <property type="component" value="Unassembled WGS sequence"/>
</dbReference>
<proteinExistence type="predicted"/>
<comment type="caution">
    <text evidence="2">The sequence shown here is derived from an EMBL/GenBank/DDBJ whole genome shotgun (WGS) entry which is preliminary data.</text>
</comment>
<dbReference type="EMBL" id="QHHQ01000003">
    <property type="protein sequence ID" value="RAI00452.1"/>
    <property type="molecule type" value="Genomic_DNA"/>
</dbReference>
<evidence type="ECO:0000313" key="3">
    <source>
        <dbReference type="Proteomes" id="UP000249590"/>
    </source>
</evidence>
<organism evidence="2 3">
    <name type="scientific">Acuticoccus sediminis</name>
    <dbReference type="NCBI Taxonomy" id="2184697"/>
    <lineage>
        <taxon>Bacteria</taxon>
        <taxon>Pseudomonadati</taxon>
        <taxon>Pseudomonadota</taxon>
        <taxon>Alphaproteobacteria</taxon>
        <taxon>Hyphomicrobiales</taxon>
        <taxon>Amorphaceae</taxon>
        <taxon>Acuticoccus</taxon>
    </lineage>
</organism>
<evidence type="ECO:0000313" key="2">
    <source>
        <dbReference type="EMBL" id="RAI00452.1"/>
    </source>
</evidence>
<sequence length="84" mass="7647">MKKILIAVALAAGLAGCNANNTGDRALVGGALGAATGAGVAALTGASAGGVVAGSVIGGAGGAVLGAATTPRCVNQYNQPVQCP</sequence>
<gene>
    <name evidence="2" type="ORF">DLJ53_14375</name>
</gene>
<feature type="signal peptide" evidence="1">
    <location>
        <begin position="1"/>
        <end position="19"/>
    </location>
</feature>
<accession>A0A8B2NP41</accession>
<protein>
    <submittedName>
        <fullName evidence="2">Bacteriocin</fullName>
    </submittedName>
</protein>